<feature type="repeat" description="WD" evidence="3">
    <location>
        <begin position="9"/>
        <end position="50"/>
    </location>
</feature>
<dbReference type="EMBL" id="JAAAIN010002920">
    <property type="protein sequence ID" value="KAG0289054.1"/>
    <property type="molecule type" value="Genomic_DNA"/>
</dbReference>
<dbReference type="PANTHER" id="PTHR19848:SF8">
    <property type="entry name" value="F-BOX AND WD REPEAT DOMAIN CONTAINING 7"/>
    <property type="match status" value="1"/>
</dbReference>
<feature type="repeat" description="WD" evidence="3">
    <location>
        <begin position="398"/>
        <end position="439"/>
    </location>
</feature>
<dbReference type="SUPFAM" id="SSF50978">
    <property type="entry name" value="WD40 repeat-like"/>
    <property type="match status" value="2"/>
</dbReference>
<keyword evidence="5" id="KW-1185">Reference proteome</keyword>
<evidence type="ECO:0000313" key="5">
    <source>
        <dbReference type="Proteomes" id="UP000823405"/>
    </source>
</evidence>
<feature type="repeat" description="WD" evidence="3">
    <location>
        <begin position="135"/>
        <end position="167"/>
    </location>
</feature>
<evidence type="ECO:0000256" key="2">
    <source>
        <dbReference type="ARBA" id="ARBA00022737"/>
    </source>
</evidence>
<dbReference type="InterPro" id="IPR001680">
    <property type="entry name" value="WD40_rpt"/>
</dbReference>
<protein>
    <submittedName>
        <fullName evidence="4">U3 snoRNP protein</fullName>
    </submittedName>
</protein>
<name>A0A9P6QT42_9FUNG</name>
<dbReference type="SMART" id="SM00320">
    <property type="entry name" value="WD40"/>
    <property type="match status" value="11"/>
</dbReference>
<dbReference type="PANTHER" id="PTHR19848">
    <property type="entry name" value="WD40 REPEAT PROTEIN"/>
    <property type="match status" value="1"/>
</dbReference>
<dbReference type="InterPro" id="IPR020472">
    <property type="entry name" value="WD40_PAC1"/>
</dbReference>
<proteinExistence type="predicted"/>
<dbReference type="OrthoDB" id="2421727at2759"/>
<accession>A0A9P6QT42</accession>
<dbReference type="PROSITE" id="PS00678">
    <property type="entry name" value="WD_REPEATS_1"/>
    <property type="match status" value="3"/>
</dbReference>
<feature type="repeat" description="WD" evidence="3">
    <location>
        <begin position="177"/>
        <end position="218"/>
    </location>
</feature>
<evidence type="ECO:0000256" key="3">
    <source>
        <dbReference type="PROSITE-ProRule" id="PRU00221"/>
    </source>
</evidence>
<dbReference type="InterPro" id="IPR015943">
    <property type="entry name" value="WD40/YVTN_repeat-like_dom_sf"/>
</dbReference>
<dbReference type="InterPro" id="IPR036322">
    <property type="entry name" value="WD40_repeat_dom_sf"/>
</dbReference>
<dbReference type="CDD" id="cd00200">
    <property type="entry name" value="WD40"/>
    <property type="match status" value="1"/>
</dbReference>
<evidence type="ECO:0000256" key="1">
    <source>
        <dbReference type="ARBA" id="ARBA00022574"/>
    </source>
</evidence>
<evidence type="ECO:0000313" key="4">
    <source>
        <dbReference type="EMBL" id="KAG0289054.1"/>
    </source>
</evidence>
<feature type="repeat" description="WD" evidence="3">
    <location>
        <begin position="356"/>
        <end position="397"/>
    </location>
</feature>
<feature type="repeat" description="WD" evidence="3">
    <location>
        <begin position="440"/>
        <end position="481"/>
    </location>
</feature>
<sequence length="564" mass="59589">MNGKSEYLLRGHLGSVSCVTFSPDGRQVSSGGHDGTVRLWSAKNGEPGLVLTDQGYFVCGVAFSPNGKLVGSASEDGSICLWDPFTGDLFLTIPGHEGSVNCIAFSPLDEQLASVGEDSTIRLWNTTSGASVNVLQGHPEIVTSVAYSPTGLNLVSGSWDETMRVWDPERGVVKSIVIGHASAISSVAYSPCGGQIASGSWDGTVKLWDLDSNAPSHVFQGHTGRVTSVAYSNGYRGETELVQGGAATKKGDGPIIQYIATIHDDNTIQLWDVVTGAPGAVLSGHTDDITCTAFSPDGSQLASSSYNGTDLTGLFGFGIQGLASLLQLCRKAQIAAANSEFEIHIWDAKGTPGMILHGHTDGISSLVFSPNGQFLASAGKDRTVRLWSMGTGRSLFILKGHTEAVTSIIFSPDSRYVASGSADHTMRTWDCTSEEPLQILEGHTSAICSLAYSPDIQFIASSSEDLTMRLWDANTGRCLARVDAFLAEVASITWVAPCLLHTIGADNVAHVWRVVKGSDGEIEVQLSWRSEDGGLWMSGAKFSGAVGISSPYLALLHQRGAIVA</sequence>
<dbReference type="PROSITE" id="PS50294">
    <property type="entry name" value="WD_REPEATS_REGION"/>
    <property type="match status" value="8"/>
</dbReference>
<gene>
    <name evidence="4" type="primary">PWP2_3</name>
    <name evidence="4" type="ORF">BGZ97_006590</name>
</gene>
<feature type="repeat" description="WD" evidence="3">
    <location>
        <begin position="93"/>
        <end position="134"/>
    </location>
</feature>
<reference evidence="4" key="1">
    <citation type="journal article" date="2020" name="Fungal Divers.">
        <title>Resolving the Mortierellaceae phylogeny through synthesis of multi-gene phylogenetics and phylogenomics.</title>
        <authorList>
            <person name="Vandepol N."/>
            <person name="Liber J."/>
            <person name="Desiro A."/>
            <person name="Na H."/>
            <person name="Kennedy M."/>
            <person name="Barry K."/>
            <person name="Grigoriev I.V."/>
            <person name="Miller A.N."/>
            <person name="O'Donnell K."/>
            <person name="Stajich J.E."/>
            <person name="Bonito G."/>
        </authorList>
    </citation>
    <scope>NUCLEOTIDE SEQUENCE</scope>
    <source>
        <strain evidence="4">NVP60</strain>
    </source>
</reference>
<dbReference type="Pfam" id="PF00400">
    <property type="entry name" value="WD40"/>
    <property type="match status" value="9"/>
</dbReference>
<feature type="repeat" description="WD" evidence="3">
    <location>
        <begin position="51"/>
        <end position="92"/>
    </location>
</feature>
<dbReference type="AlphaFoldDB" id="A0A9P6QT42"/>
<feature type="repeat" description="WD" evidence="3">
    <location>
        <begin position="282"/>
        <end position="309"/>
    </location>
</feature>
<dbReference type="PRINTS" id="PR00320">
    <property type="entry name" value="GPROTEINBRPT"/>
</dbReference>
<dbReference type="InterPro" id="IPR019775">
    <property type="entry name" value="WD40_repeat_CS"/>
</dbReference>
<organism evidence="4 5">
    <name type="scientific">Linnemannia gamsii</name>
    <dbReference type="NCBI Taxonomy" id="64522"/>
    <lineage>
        <taxon>Eukaryota</taxon>
        <taxon>Fungi</taxon>
        <taxon>Fungi incertae sedis</taxon>
        <taxon>Mucoromycota</taxon>
        <taxon>Mortierellomycotina</taxon>
        <taxon>Mortierellomycetes</taxon>
        <taxon>Mortierellales</taxon>
        <taxon>Mortierellaceae</taxon>
        <taxon>Linnemannia</taxon>
    </lineage>
</organism>
<dbReference type="Proteomes" id="UP000823405">
    <property type="component" value="Unassembled WGS sequence"/>
</dbReference>
<dbReference type="PROSITE" id="PS50082">
    <property type="entry name" value="WD_REPEATS_2"/>
    <property type="match status" value="9"/>
</dbReference>
<comment type="caution">
    <text evidence="4">The sequence shown here is derived from an EMBL/GenBank/DDBJ whole genome shotgun (WGS) entry which is preliminary data.</text>
</comment>
<keyword evidence="1 3" id="KW-0853">WD repeat</keyword>
<dbReference type="Gene3D" id="2.130.10.10">
    <property type="entry name" value="YVTN repeat-like/Quinoprotein amine dehydrogenase"/>
    <property type="match status" value="5"/>
</dbReference>
<keyword evidence="2" id="KW-0677">Repeat</keyword>